<evidence type="ECO:0000313" key="7">
    <source>
        <dbReference type="Proteomes" id="UP000216311"/>
    </source>
</evidence>
<organism evidence="6 7">
    <name type="scientific">Enemella dayhoffiae</name>
    <dbReference type="NCBI Taxonomy" id="2016507"/>
    <lineage>
        <taxon>Bacteria</taxon>
        <taxon>Bacillati</taxon>
        <taxon>Actinomycetota</taxon>
        <taxon>Actinomycetes</taxon>
        <taxon>Propionibacteriales</taxon>
        <taxon>Propionibacteriaceae</taxon>
        <taxon>Enemella</taxon>
    </lineage>
</organism>
<dbReference type="AlphaFoldDB" id="A0A255H5X6"/>
<dbReference type="InterPro" id="IPR017853">
    <property type="entry name" value="GH"/>
</dbReference>
<dbReference type="PANTHER" id="PTHR42715">
    <property type="entry name" value="BETA-GLUCOSIDASE"/>
    <property type="match status" value="1"/>
</dbReference>
<keyword evidence="4" id="KW-0326">Glycosidase</keyword>
<sequence>MTATSADLDQLLSRLDLRQKVRLLTGEDFFTLYAEPAVGLRKLAFSDGPTGVRGLRFTGGNRVVLMPNATLLAASWDVTVLERVGDILGQEAERQQIHTVLGPTINLHRTPLGGRLFEAYSEDPLLTGKLAAAYVRGMQAHGVAACLKHLVANESETDRNFMDSRVADDVLREVYLLPFEIAWTEARPWSMMSAYNRVNGVFATEHSVVQQEIVKDEWGFDGLIMSDWLATKSTVAPANAGMDLVMPGPDGPWGERLVAAVEAGEVAETCIDDKVLRLLRLAERTGALGEHREWSQTVPAPDSAQRRRELIELAAAGMTVLRNRDSLLPLHCGVRLALIGRHGTETVCMGGGSAKVNPPHQVSIAEGLRAAGVSVSVCDGVEIRRRPVPATGEFVTHEGKPGMLVELYDADRALMESHHYDLGEFSVGQDDSTPRPVAYARIRATVQQSGPAEVGVRGTGRWQVRVGEHEEDVLLKVSGHDPGEAHFKPPHWQQRRELAAGTEIEAWLEIRPAEGVADQTSGHDQLDEVIASGLGTKTLIARPAPRPVEQVLAEAAEAAAAADVAVVVVGLTEQDETEAIDKETLRLPGEQDQLVHTVAAAARRTVVIVNSATPVLTPWAEEVDAIVVIGLPGQEGGHAVAAALLGELEPAGRLVTTWPSADGAAPAWQVEPDDRRGLDYSDGRFVGHRGFAPYGLAPEPAYWFGEGLGYASWEYADARLEPGEQAPRVRVRIDNTGERSSREVVQAYFQPERDDEPVRLVGWAAAEVAPGEPAEVTVDCDLRLWRRWDTAANRWGQLDRRGEILLARGLGDVRARLALG</sequence>
<dbReference type="InterPro" id="IPR036881">
    <property type="entry name" value="Glyco_hydro_3_C_sf"/>
</dbReference>
<dbReference type="Gene3D" id="3.20.20.300">
    <property type="entry name" value="Glycoside hydrolase, family 3, N-terminal domain"/>
    <property type="match status" value="1"/>
</dbReference>
<keyword evidence="7" id="KW-1185">Reference proteome</keyword>
<dbReference type="InterPro" id="IPR026891">
    <property type="entry name" value="Fn3-like"/>
</dbReference>
<keyword evidence="3" id="KW-0119">Carbohydrate metabolism</keyword>
<dbReference type="InterPro" id="IPR002772">
    <property type="entry name" value="Glyco_hydro_3_C"/>
</dbReference>
<proteinExistence type="inferred from homology"/>
<dbReference type="PANTHER" id="PTHR42715:SF10">
    <property type="entry name" value="BETA-GLUCOSIDASE"/>
    <property type="match status" value="1"/>
</dbReference>
<dbReference type="Pfam" id="PF01915">
    <property type="entry name" value="Glyco_hydro_3_C"/>
    <property type="match status" value="1"/>
</dbReference>
<evidence type="ECO:0000256" key="4">
    <source>
        <dbReference type="RuleBase" id="RU361161"/>
    </source>
</evidence>
<dbReference type="InterPro" id="IPR050288">
    <property type="entry name" value="Cellulose_deg_GH3"/>
</dbReference>
<name>A0A255H5X6_9ACTN</name>
<dbReference type="SMART" id="SM01217">
    <property type="entry name" value="Fn3_like"/>
    <property type="match status" value="1"/>
</dbReference>
<accession>A0A255H5X6</accession>
<feature type="domain" description="Fibronectin type III-like" evidence="5">
    <location>
        <begin position="743"/>
        <end position="810"/>
    </location>
</feature>
<dbReference type="Proteomes" id="UP000216311">
    <property type="component" value="Unassembled WGS sequence"/>
</dbReference>
<dbReference type="PRINTS" id="PR00133">
    <property type="entry name" value="GLHYDRLASE3"/>
</dbReference>
<dbReference type="Gene3D" id="2.60.120.260">
    <property type="entry name" value="Galactose-binding domain-like"/>
    <property type="match status" value="1"/>
</dbReference>
<protein>
    <submittedName>
        <fullName evidence="6">Family 3 glycosyl hydrolase</fullName>
    </submittedName>
</protein>
<dbReference type="InterPro" id="IPR013783">
    <property type="entry name" value="Ig-like_fold"/>
</dbReference>
<dbReference type="Gene3D" id="2.60.40.10">
    <property type="entry name" value="Immunoglobulins"/>
    <property type="match status" value="1"/>
</dbReference>
<evidence type="ECO:0000256" key="2">
    <source>
        <dbReference type="ARBA" id="ARBA00022801"/>
    </source>
</evidence>
<evidence type="ECO:0000259" key="5">
    <source>
        <dbReference type="SMART" id="SM01217"/>
    </source>
</evidence>
<dbReference type="Pfam" id="PF00933">
    <property type="entry name" value="Glyco_hydro_3"/>
    <property type="match status" value="1"/>
</dbReference>
<evidence type="ECO:0000256" key="1">
    <source>
        <dbReference type="ARBA" id="ARBA00005336"/>
    </source>
</evidence>
<dbReference type="EMBL" id="NMVQ01000008">
    <property type="protein sequence ID" value="OYO23088.1"/>
    <property type="molecule type" value="Genomic_DNA"/>
</dbReference>
<reference evidence="6 7" key="1">
    <citation type="submission" date="2017-07" db="EMBL/GenBank/DDBJ databases">
        <title>Draft whole genome sequences of clinical Proprionibacteriaceae strains.</title>
        <authorList>
            <person name="Bernier A.-M."/>
            <person name="Bernard K."/>
            <person name="Domingo M.-C."/>
        </authorList>
    </citation>
    <scope>NUCLEOTIDE SEQUENCE [LARGE SCALE GENOMIC DNA]</scope>
    <source>
        <strain evidence="6 7">NML 130396</strain>
    </source>
</reference>
<dbReference type="GO" id="GO:0005975">
    <property type="term" value="P:carbohydrate metabolic process"/>
    <property type="evidence" value="ECO:0007669"/>
    <property type="project" value="InterPro"/>
</dbReference>
<dbReference type="GO" id="GO:0004553">
    <property type="term" value="F:hydrolase activity, hydrolyzing O-glycosyl compounds"/>
    <property type="evidence" value="ECO:0007669"/>
    <property type="project" value="InterPro"/>
</dbReference>
<dbReference type="InterPro" id="IPR001764">
    <property type="entry name" value="Glyco_hydro_3_N"/>
</dbReference>
<dbReference type="Gene3D" id="3.40.50.1700">
    <property type="entry name" value="Glycoside hydrolase family 3 C-terminal domain"/>
    <property type="match status" value="1"/>
</dbReference>
<comment type="similarity">
    <text evidence="1 4">Belongs to the glycosyl hydrolase 3 family.</text>
</comment>
<dbReference type="SUPFAM" id="SSF52279">
    <property type="entry name" value="Beta-D-glucan exohydrolase, C-terminal domain"/>
    <property type="match status" value="1"/>
</dbReference>
<dbReference type="OrthoDB" id="9803863at2"/>
<gene>
    <name evidence="6" type="ORF">CGZ93_06395</name>
</gene>
<comment type="caution">
    <text evidence="6">The sequence shown here is derived from an EMBL/GenBank/DDBJ whole genome shotgun (WGS) entry which is preliminary data.</text>
</comment>
<dbReference type="RefSeq" id="WP_094363322.1">
    <property type="nucleotide sequence ID" value="NZ_NMVQ01000008.1"/>
</dbReference>
<dbReference type="SUPFAM" id="SSF51445">
    <property type="entry name" value="(Trans)glycosidases"/>
    <property type="match status" value="1"/>
</dbReference>
<keyword evidence="2 4" id="KW-0378">Hydrolase</keyword>
<evidence type="ECO:0000313" key="6">
    <source>
        <dbReference type="EMBL" id="OYO23088.1"/>
    </source>
</evidence>
<dbReference type="InterPro" id="IPR019800">
    <property type="entry name" value="Glyco_hydro_3_AS"/>
</dbReference>
<dbReference type="PROSITE" id="PS00775">
    <property type="entry name" value="GLYCOSYL_HYDROL_F3"/>
    <property type="match status" value="1"/>
</dbReference>
<dbReference type="InterPro" id="IPR036962">
    <property type="entry name" value="Glyco_hydro_3_N_sf"/>
</dbReference>
<evidence type="ECO:0000256" key="3">
    <source>
        <dbReference type="ARBA" id="ARBA00023277"/>
    </source>
</evidence>
<dbReference type="Pfam" id="PF14310">
    <property type="entry name" value="Fn3-like"/>
    <property type="match status" value="1"/>
</dbReference>